<proteinExistence type="predicted"/>
<feature type="compositionally biased region" description="Polar residues" evidence="1">
    <location>
        <begin position="136"/>
        <end position="154"/>
    </location>
</feature>
<dbReference type="AlphaFoldDB" id="A0A8H2VXJ2"/>
<dbReference type="Proteomes" id="UP000624404">
    <property type="component" value="Unassembled WGS sequence"/>
</dbReference>
<dbReference type="EMBL" id="CAJHIA010000017">
    <property type="protein sequence ID" value="CAD6446223.1"/>
    <property type="molecule type" value="Genomic_DNA"/>
</dbReference>
<organism evidence="2 3">
    <name type="scientific">Sclerotinia trifoliorum</name>
    <dbReference type="NCBI Taxonomy" id="28548"/>
    <lineage>
        <taxon>Eukaryota</taxon>
        <taxon>Fungi</taxon>
        <taxon>Dikarya</taxon>
        <taxon>Ascomycota</taxon>
        <taxon>Pezizomycotina</taxon>
        <taxon>Leotiomycetes</taxon>
        <taxon>Helotiales</taxon>
        <taxon>Sclerotiniaceae</taxon>
        <taxon>Sclerotinia</taxon>
    </lineage>
</organism>
<name>A0A8H2VXJ2_9HELO</name>
<evidence type="ECO:0000313" key="3">
    <source>
        <dbReference type="Proteomes" id="UP000624404"/>
    </source>
</evidence>
<protein>
    <submittedName>
        <fullName evidence="2">B6d67184-aada-411e-aaca-bdb53252f52a</fullName>
    </submittedName>
</protein>
<feature type="compositionally biased region" description="Acidic residues" evidence="1">
    <location>
        <begin position="424"/>
        <end position="451"/>
    </location>
</feature>
<keyword evidence="3" id="KW-1185">Reference proteome</keyword>
<evidence type="ECO:0000256" key="1">
    <source>
        <dbReference type="SAM" id="MobiDB-lite"/>
    </source>
</evidence>
<comment type="caution">
    <text evidence="2">The sequence shown here is derived from an EMBL/GenBank/DDBJ whole genome shotgun (WGS) entry which is preliminary data.</text>
</comment>
<reference evidence="2" key="1">
    <citation type="submission" date="2020-10" db="EMBL/GenBank/DDBJ databases">
        <authorList>
            <person name="Kusch S."/>
        </authorList>
    </citation>
    <scope>NUCLEOTIDE SEQUENCE</scope>
    <source>
        <strain evidence="2">SwB9</strain>
    </source>
</reference>
<accession>A0A8H2VXJ2</accession>
<feature type="region of interest" description="Disordered" evidence="1">
    <location>
        <begin position="111"/>
        <end position="173"/>
    </location>
</feature>
<gene>
    <name evidence="2" type="ORF">SCLTRI_LOCUS5932</name>
</gene>
<evidence type="ECO:0000313" key="2">
    <source>
        <dbReference type="EMBL" id="CAD6446223.1"/>
    </source>
</evidence>
<feature type="region of interest" description="Disordered" evidence="1">
    <location>
        <begin position="423"/>
        <end position="451"/>
    </location>
</feature>
<dbReference type="OrthoDB" id="3543427at2759"/>
<sequence>METPKMVQRSHLSSAANHFLNSPVKSVNEYVEDWFDAYELREASPAAPCLGPRVPPAPSHPYRWDFDWKSAKSARVELEVRGNVELAELQCLDEQMCWSSQILARDDVDDKTTTDLLPPSNRSRRTKKEKIAAGTDCTNSRTPRDPSQPNLTSDTRGKNSLAHRTPLPSGPTPQKYKWLVRRLYCNRPMSQHSGSFSDLKLKLDIARNMTEDQPGKFLRRRRRTINREVKLSCPRLHPITVGQNPSMMGGELPDTGGGIRRMNEMIREGPDGQGWGTVADLEERKDRKNDLQCKKSIKNKVREHLRKAARLAHIRRARKSSYCVRTMDRYFNQLKEAAGADFLKRGKHCLSAKPWYMLYYHKYEVAPGKGLTGASSGVRKKRPGFKYDPHGARSSLRMVTNVDGNVDEYVHAIETDLPTLIQSIDDEFNESSESTEEESIESSEEESEEDW</sequence>